<keyword evidence="3" id="KW-0472">Membrane</keyword>
<proteinExistence type="predicted"/>
<dbReference type="Proteomes" id="UP001156836">
    <property type="component" value="Unassembled WGS sequence"/>
</dbReference>
<feature type="transmembrane region" description="Helical" evidence="3">
    <location>
        <begin position="48"/>
        <end position="71"/>
    </location>
</feature>
<gene>
    <name evidence="4" type="ORF">GCM10007860_15260</name>
</gene>
<feature type="compositionally biased region" description="Basic and acidic residues" evidence="2">
    <location>
        <begin position="1"/>
        <end position="11"/>
    </location>
</feature>
<evidence type="ECO:0000256" key="2">
    <source>
        <dbReference type="SAM" id="MobiDB-lite"/>
    </source>
</evidence>
<evidence type="ECO:0000256" key="3">
    <source>
        <dbReference type="SAM" id="Phobius"/>
    </source>
</evidence>
<sequence length="186" mass="20102">MSENDPDREPVIEIVTTSDEDEAPDAPAPSVVLPPGQASFLHRYRLPLLLGGGALLGLLLLGVGLLLGMFVREFNEKQYVDQIVLLRGALEKNAEARDTAHQELAAAAAERQALESERDGLKEQLALSQQALKSALAQISTLTPAPEPKIEPGPDGNTGYLRFGNKNCLIRPGQDRAELEKCLRGD</sequence>
<keyword evidence="1" id="KW-0175">Coiled coil</keyword>
<keyword evidence="5" id="KW-1185">Reference proteome</keyword>
<feature type="coiled-coil region" evidence="1">
    <location>
        <begin position="97"/>
        <end position="138"/>
    </location>
</feature>
<evidence type="ECO:0000313" key="4">
    <source>
        <dbReference type="EMBL" id="GLS04379.1"/>
    </source>
</evidence>
<keyword evidence="3" id="KW-0812">Transmembrane</keyword>
<reference evidence="5" key="1">
    <citation type="journal article" date="2019" name="Int. J. Syst. Evol. Microbiol.">
        <title>The Global Catalogue of Microorganisms (GCM) 10K type strain sequencing project: providing services to taxonomists for standard genome sequencing and annotation.</title>
        <authorList>
            <consortium name="The Broad Institute Genomics Platform"/>
            <consortium name="The Broad Institute Genome Sequencing Center for Infectious Disease"/>
            <person name="Wu L."/>
            <person name="Ma J."/>
        </authorList>
    </citation>
    <scope>NUCLEOTIDE SEQUENCE [LARGE SCALE GENOMIC DNA]</scope>
    <source>
        <strain evidence="5">NBRC 104970</strain>
    </source>
</reference>
<dbReference type="EMBL" id="BSOZ01000017">
    <property type="protein sequence ID" value="GLS04379.1"/>
    <property type="molecule type" value="Genomic_DNA"/>
</dbReference>
<protein>
    <submittedName>
        <fullName evidence="4">Uncharacterized protein</fullName>
    </submittedName>
</protein>
<name>A0ABQ6BRX8_9NEIS</name>
<organism evidence="4 5">
    <name type="scientific">Chitiniphilus shinanonensis</name>
    <dbReference type="NCBI Taxonomy" id="553088"/>
    <lineage>
        <taxon>Bacteria</taxon>
        <taxon>Pseudomonadati</taxon>
        <taxon>Pseudomonadota</taxon>
        <taxon>Betaproteobacteria</taxon>
        <taxon>Neisseriales</taxon>
        <taxon>Chitinibacteraceae</taxon>
        <taxon>Chitiniphilus</taxon>
    </lineage>
</organism>
<accession>A0ABQ6BRX8</accession>
<comment type="caution">
    <text evidence="4">The sequence shown here is derived from an EMBL/GenBank/DDBJ whole genome shotgun (WGS) entry which is preliminary data.</text>
</comment>
<feature type="region of interest" description="Disordered" evidence="2">
    <location>
        <begin position="1"/>
        <end position="28"/>
    </location>
</feature>
<keyword evidence="3" id="KW-1133">Transmembrane helix</keyword>
<evidence type="ECO:0000256" key="1">
    <source>
        <dbReference type="SAM" id="Coils"/>
    </source>
</evidence>
<evidence type="ECO:0000313" key="5">
    <source>
        <dbReference type="Proteomes" id="UP001156836"/>
    </source>
</evidence>
<dbReference type="RefSeq" id="WP_018749284.1">
    <property type="nucleotide sequence ID" value="NZ_BSOZ01000017.1"/>
</dbReference>